<evidence type="ECO:0000256" key="6">
    <source>
        <dbReference type="ARBA" id="ARBA00022729"/>
    </source>
</evidence>
<dbReference type="InterPro" id="IPR029058">
    <property type="entry name" value="AB_hydrolase_fold"/>
</dbReference>
<dbReference type="InterPro" id="IPR011150">
    <property type="entry name" value="Cutinase_monf"/>
</dbReference>
<name>A0A6G1H8D5_9PEZI</name>
<feature type="signal peptide" evidence="12">
    <location>
        <begin position="1"/>
        <end position="24"/>
    </location>
</feature>
<gene>
    <name evidence="14" type="ORF">K402DRAFT_269733</name>
</gene>
<dbReference type="PRINTS" id="PR00129">
    <property type="entry name" value="CUTINASE"/>
</dbReference>
<evidence type="ECO:0000256" key="3">
    <source>
        <dbReference type="ARBA" id="ARBA00013095"/>
    </source>
</evidence>
<feature type="disulfide bond" evidence="11">
    <location>
        <begin position="177"/>
        <end position="184"/>
    </location>
</feature>
<dbReference type="SUPFAM" id="SSF53474">
    <property type="entry name" value="alpha/beta-Hydrolases"/>
    <property type="match status" value="1"/>
</dbReference>
<evidence type="ECO:0000256" key="10">
    <source>
        <dbReference type="PIRSR" id="PIRSR611150-1"/>
    </source>
</evidence>
<dbReference type="EMBL" id="ML977145">
    <property type="protein sequence ID" value="KAF1989317.1"/>
    <property type="molecule type" value="Genomic_DNA"/>
</dbReference>
<keyword evidence="7 12" id="KW-0378">Hydrolase</keyword>
<dbReference type="Proteomes" id="UP000800041">
    <property type="component" value="Unassembled WGS sequence"/>
</dbReference>
<evidence type="ECO:0000256" key="4">
    <source>
        <dbReference type="ARBA" id="ARBA00022487"/>
    </source>
</evidence>
<dbReference type="OrthoDB" id="2975078at2759"/>
<evidence type="ECO:0000256" key="7">
    <source>
        <dbReference type="ARBA" id="ARBA00022801"/>
    </source>
</evidence>
<dbReference type="SMART" id="SM01110">
    <property type="entry name" value="Cutinase"/>
    <property type="match status" value="1"/>
</dbReference>
<keyword evidence="15" id="KW-1185">Reference proteome</keyword>
<evidence type="ECO:0000256" key="2">
    <source>
        <dbReference type="ARBA" id="ARBA00007534"/>
    </source>
</evidence>
<evidence type="ECO:0000256" key="8">
    <source>
        <dbReference type="ARBA" id="ARBA00023157"/>
    </source>
</evidence>
<comment type="catalytic activity">
    <reaction evidence="9 12">
        <text>cutin + H2O = cutin monomers.</text>
        <dbReference type="EC" id="3.1.1.74"/>
    </reaction>
</comment>
<feature type="active site" description="Nucleophile" evidence="10">
    <location>
        <position position="126"/>
    </location>
</feature>
<accession>A0A6G1H8D5</accession>
<evidence type="ECO:0000256" key="11">
    <source>
        <dbReference type="PIRSR" id="PIRSR611150-2"/>
    </source>
</evidence>
<evidence type="ECO:0000256" key="12">
    <source>
        <dbReference type="RuleBase" id="RU361263"/>
    </source>
</evidence>
<dbReference type="GO" id="GO:0016052">
    <property type="term" value="P:carbohydrate catabolic process"/>
    <property type="evidence" value="ECO:0007669"/>
    <property type="project" value="TreeGrafter"/>
</dbReference>
<dbReference type="GO" id="GO:0005576">
    <property type="term" value="C:extracellular region"/>
    <property type="evidence" value="ECO:0007669"/>
    <property type="project" value="UniProtKB-SubCell"/>
</dbReference>
<feature type="active site" description="Proton donor/acceptor" evidence="10">
    <location>
        <position position="194"/>
    </location>
</feature>
<dbReference type="EC" id="3.1.1.74" evidence="3 12"/>
<feature type="region of interest" description="Disordered" evidence="13">
    <location>
        <begin position="294"/>
        <end position="318"/>
    </location>
</feature>
<feature type="disulfide bond" evidence="11">
    <location>
        <begin position="37"/>
        <end position="115"/>
    </location>
</feature>
<dbReference type="PROSITE" id="PS00155">
    <property type="entry name" value="CUTINASE_1"/>
    <property type="match status" value="1"/>
</dbReference>
<organism evidence="14 15">
    <name type="scientific">Aulographum hederae CBS 113979</name>
    <dbReference type="NCBI Taxonomy" id="1176131"/>
    <lineage>
        <taxon>Eukaryota</taxon>
        <taxon>Fungi</taxon>
        <taxon>Dikarya</taxon>
        <taxon>Ascomycota</taxon>
        <taxon>Pezizomycotina</taxon>
        <taxon>Dothideomycetes</taxon>
        <taxon>Pleosporomycetidae</taxon>
        <taxon>Aulographales</taxon>
        <taxon>Aulographaceae</taxon>
    </lineage>
</organism>
<dbReference type="InterPro" id="IPR043580">
    <property type="entry name" value="CUTINASE_1"/>
</dbReference>
<dbReference type="InterPro" id="IPR000675">
    <property type="entry name" value="Cutinase/axe"/>
</dbReference>
<dbReference type="GO" id="GO:0050525">
    <property type="term" value="F:cutinase activity"/>
    <property type="evidence" value="ECO:0007669"/>
    <property type="project" value="UniProtKB-UniRule"/>
</dbReference>
<evidence type="ECO:0000313" key="14">
    <source>
        <dbReference type="EMBL" id="KAF1989317.1"/>
    </source>
</evidence>
<dbReference type="PANTHER" id="PTHR48250">
    <property type="entry name" value="CUTINASE 2-RELATED"/>
    <property type="match status" value="1"/>
</dbReference>
<keyword evidence="4 12" id="KW-0719">Serine esterase</keyword>
<feature type="chain" id="PRO_5026373802" description="Cutinase" evidence="12">
    <location>
        <begin position="25"/>
        <end position="318"/>
    </location>
</feature>
<dbReference type="AlphaFoldDB" id="A0A6G1H8D5"/>
<protein>
    <recommendedName>
        <fullName evidence="3 12">Cutinase</fullName>
        <ecNumber evidence="3 12">3.1.1.74</ecNumber>
    </recommendedName>
</protein>
<comment type="similarity">
    <text evidence="2 12">Belongs to the cutinase family.</text>
</comment>
<feature type="active site" evidence="10">
    <location>
        <position position="181"/>
    </location>
</feature>
<proteinExistence type="inferred from homology"/>
<evidence type="ECO:0000256" key="1">
    <source>
        <dbReference type="ARBA" id="ARBA00004613"/>
    </source>
</evidence>
<keyword evidence="6 12" id="KW-0732">Signal</keyword>
<sequence>MKFTLTTAALVGAAVAAPAAQLEARQMTANDVGRGQCGSVAFVYARGSTEPGNMGFSLGPGVCEGLKKTFPGETVCQGVGGAYGARIMDNVNGRGTSVAAIREGTKAFTDVFEKCPSARVVSGGYSQGSALMMNVIKDLPPNQRNLVLGSVFFGYTKNQQLRGQVPGYPADRLKVFCDRGDGVCGGLLLVNMGHFAYFLNGDIGKAVDFLASKINAAGTAGPAAAAPVSSGSGLLGGLRGGSGAGSGSAAAAPAPVAPVAPAAPVAGTTGVTAAAPVAPVAGTTGVTAAAPAAPVAGTTGTTDMSGMDMSGMDMSTGM</sequence>
<evidence type="ECO:0000313" key="15">
    <source>
        <dbReference type="Proteomes" id="UP000800041"/>
    </source>
</evidence>
<evidence type="ECO:0000256" key="13">
    <source>
        <dbReference type="SAM" id="MobiDB-lite"/>
    </source>
</evidence>
<dbReference type="PANTHER" id="PTHR48250:SF3">
    <property type="entry name" value="CUTINASE 1-RELATED"/>
    <property type="match status" value="1"/>
</dbReference>
<evidence type="ECO:0000256" key="9">
    <source>
        <dbReference type="ARBA" id="ARBA00034045"/>
    </source>
</evidence>
<evidence type="ECO:0000256" key="5">
    <source>
        <dbReference type="ARBA" id="ARBA00022525"/>
    </source>
</evidence>
<reference evidence="14" key="1">
    <citation type="journal article" date="2020" name="Stud. Mycol.">
        <title>101 Dothideomycetes genomes: a test case for predicting lifestyles and emergence of pathogens.</title>
        <authorList>
            <person name="Haridas S."/>
            <person name="Albert R."/>
            <person name="Binder M."/>
            <person name="Bloem J."/>
            <person name="Labutti K."/>
            <person name="Salamov A."/>
            <person name="Andreopoulos B."/>
            <person name="Baker S."/>
            <person name="Barry K."/>
            <person name="Bills G."/>
            <person name="Bluhm B."/>
            <person name="Cannon C."/>
            <person name="Castanera R."/>
            <person name="Culley D."/>
            <person name="Daum C."/>
            <person name="Ezra D."/>
            <person name="Gonzalez J."/>
            <person name="Henrissat B."/>
            <person name="Kuo A."/>
            <person name="Liang C."/>
            <person name="Lipzen A."/>
            <person name="Lutzoni F."/>
            <person name="Magnuson J."/>
            <person name="Mondo S."/>
            <person name="Nolan M."/>
            <person name="Ohm R."/>
            <person name="Pangilinan J."/>
            <person name="Park H.-J."/>
            <person name="Ramirez L."/>
            <person name="Alfaro M."/>
            <person name="Sun H."/>
            <person name="Tritt A."/>
            <person name="Yoshinaga Y."/>
            <person name="Zwiers L.-H."/>
            <person name="Turgeon B."/>
            <person name="Goodwin S."/>
            <person name="Spatafora J."/>
            <person name="Crous P."/>
            <person name="Grigoriev I."/>
        </authorList>
    </citation>
    <scope>NUCLEOTIDE SEQUENCE</scope>
    <source>
        <strain evidence="14">CBS 113979</strain>
    </source>
</reference>
<keyword evidence="5 12" id="KW-0964">Secreted</keyword>
<dbReference type="Gene3D" id="3.40.50.1820">
    <property type="entry name" value="alpha/beta hydrolase"/>
    <property type="match status" value="1"/>
</dbReference>
<dbReference type="Pfam" id="PF01083">
    <property type="entry name" value="Cutinase"/>
    <property type="match status" value="1"/>
</dbReference>
<comment type="function">
    <text evidence="12">Catalyzes the hydrolysis of complex carboxylic polyesters found in the cell wall of plants. Degrades cutin, a macromolecule that forms the structure of the plant cuticle.</text>
</comment>
<comment type="subcellular location">
    <subcellularLocation>
        <location evidence="1 12">Secreted</location>
    </subcellularLocation>
</comment>
<keyword evidence="8 11" id="KW-1015">Disulfide bond</keyword>